<proteinExistence type="inferred from homology"/>
<evidence type="ECO:0000256" key="3">
    <source>
        <dbReference type="ARBA" id="ARBA00023082"/>
    </source>
</evidence>
<dbReference type="SUPFAM" id="SSF88946">
    <property type="entry name" value="Sigma2 domain of RNA polymerase sigma factors"/>
    <property type="match status" value="1"/>
</dbReference>
<dbReference type="SUPFAM" id="SSF88659">
    <property type="entry name" value="Sigma3 and sigma4 domains of RNA polymerase sigma factors"/>
    <property type="match status" value="1"/>
</dbReference>
<dbReference type="AlphaFoldDB" id="A0A4Q2UIV0"/>
<dbReference type="PANTHER" id="PTHR43133:SF8">
    <property type="entry name" value="RNA POLYMERASE SIGMA FACTOR HI_1459-RELATED"/>
    <property type="match status" value="1"/>
</dbReference>
<keyword evidence="4" id="KW-0238">DNA-binding</keyword>
<dbReference type="Proteomes" id="UP000290407">
    <property type="component" value="Unassembled WGS sequence"/>
</dbReference>
<dbReference type="Gene3D" id="1.10.10.10">
    <property type="entry name" value="Winged helix-like DNA-binding domain superfamily/Winged helix DNA-binding domain"/>
    <property type="match status" value="1"/>
</dbReference>
<evidence type="ECO:0000259" key="6">
    <source>
        <dbReference type="Pfam" id="PF04542"/>
    </source>
</evidence>
<evidence type="ECO:0000256" key="5">
    <source>
        <dbReference type="ARBA" id="ARBA00023163"/>
    </source>
</evidence>
<sequence length="183" mass="21959">MKQKLTDEELVNNYLETHQNDYFEQLYERYCHKVHRKCLSFTKDDVQAQDLTQDIFLRLMTRLDSYKHQARFSTWLYSVTHNYCTDQIRGANKRQALTGDNDWDTLDISADDGIAEQEEQIARRIHRAMTCLSADEQMLLHQRYQDGISVKELAMQHALTESAVKMRLKRSRDRLRQYYWQND</sequence>
<comment type="similarity">
    <text evidence="1">Belongs to the sigma-70 factor family. ECF subfamily.</text>
</comment>
<evidence type="ECO:0000256" key="1">
    <source>
        <dbReference type="ARBA" id="ARBA00010641"/>
    </source>
</evidence>
<dbReference type="PANTHER" id="PTHR43133">
    <property type="entry name" value="RNA POLYMERASE ECF-TYPE SIGMA FACTO"/>
    <property type="match status" value="1"/>
</dbReference>
<feature type="domain" description="RNA polymerase sigma-70 region 4" evidence="7">
    <location>
        <begin position="128"/>
        <end position="177"/>
    </location>
</feature>
<dbReference type="RefSeq" id="WP_129602718.1">
    <property type="nucleotide sequence ID" value="NZ_SBLB01000004.1"/>
</dbReference>
<keyword evidence="3" id="KW-0731">Sigma factor</keyword>
<dbReference type="InterPro" id="IPR014284">
    <property type="entry name" value="RNA_pol_sigma-70_dom"/>
</dbReference>
<evidence type="ECO:0000313" key="8">
    <source>
        <dbReference type="EMBL" id="RYC69046.1"/>
    </source>
</evidence>
<keyword evidence="5" id="KW-0804">Transcription</keyword>
<dbReference type="InterPro" id="IPR007630">
    <property type="entry name" value="RNA_pol_sigma70_r4"/>
</dbReference>
<evidence type="ECO:0000256" key="2">
    <source>
        <dbReference type="ARBA" id="ARBA00023015"/>
    </source>
</evidence>
<dbReference type="Pfam" id="PF04542">
    <property type="entry name" value="Sigma70_r2"/>
    <property type="match status" value="1"/>
</dbReference>
<dbReference type="InterPro" id="IPR007627">
    <property type="entry name" value="RNA_pol_sigma70_r2"/>
</dbReference>
<comment type="caution">
    <text evidence="8">The sequence shown here is derived from an EMBL/GenBank/DDBJ whole genome shotgun (WGS) entry which is preliminary data.</text>
</comment>
<feature type="domain" description="RNA polymerase sigma-70 region 2" evidence="6">
    <location>
        <begin position="26"/>
        <end position="93"/>
    </location>
</feature>
<dbReference type="InterPro" id="IPR039425">
    <property type="entry name" value="RNA_pol_sigma-70-like"/>
</dbReference>
<dbReference type="InterPro" id="IPR036388">
    <property type="entry name" value="WH-like_DNA-bd_sf"/>
</dbReference>
<reference evidence="8 9" key="1">
    <citation type="submission" date="2019-01" db="EMBL/GenBank/DDBJ databases">
        <title>Spirosoma flava sp. nov., a propanil-degrading bacterium isolated from herbicide-contaminated soil.</title>
        <authorList>
            <person name="Zhang L."/>
            <person name="Jiang J.-D."/>
        </authorList>
    </citation>
    <scope>NUCLEOTIDE SEQUENCE [LARGE SCALE GENOMIC DNA]</scope>
    <source>
        <strain evidence="8 9">TY50</strain>
    </source>
</reference>
<organism evidence="8 9">
    <name type="scientific">Spirosoma sordidisoli</name>
    <dbReference type="NCBI Taxonomy" id="2502893"/>
    <lineage>
        <taxon>Bacteria</taxon>
        <taxon>Pseudomonadati</taxon>
        <taxon>Bacteroidota</taxon>
        <taxon>Cytophagia</taxon>
        <taxon>Cytophagales</taxon>
        <taxon>Cytophagaceae</taxon>
        <taxon>Spirosoma</taxon>
    </lineage>
</organism>
<evidence type="ECO:0000313" key="9">
    <source>
        <dbReference type="Proteomes" id="UP000290407"/>
    </source>
</evidence>
<dbReference type="CDD" id="cd06171">
    <property type="entry name" value="Sigma70_r4"/>
    <property type="match status" value="1"/>
</dbReference>
<name>A0A4Q2UIV0_9BACT</name>
<dbReference type="GO" id="GO:0006352">
    <property type="term" value="P:DNA-templated transcription initiation"/>
    <property type="evidence" value="ECO:0007669"/>
    <property type="project" value="InterPro"/>
</dbReference>
<protein>
    <submittedName>
        <fullName evidence="8">Sigma-70 family RNA polymerase sigma factor</fullName>
    </submittedName>
</protein>
<dbReference type="GO" id="GO:0016987">
    <property type="term" value="F:sigma factor activity"/>
    <property type="evidence" value="ECO:0007669"/>
    <property type="project" value="UniProtKB-KW"/>
</dbReference>
<accession>A0A4Q2UIV0</accession>
<dbReference type="EMBL" id="SBLB01000004">
    <property type="protein sequence ID" value="RYC69046.1"/>
    <property type="molecule type" value="Genomic_DNA"/>
</dbReference>
<evidence type="ECO:0000256" key="4">
    <source>
        <dbReference type="ARBA" id="ARBA00023125"/>
    </source>
</evidence>
<dbReference type="InterPro" id="IPR013325">
    <property type="entry name" value="RNA_pol_sigma_r2"/>
</dbReference>
<dbReference type="GO" id="GO:0003677">
    <property type="term" value="F:DNA binding"/>
    <property type="evidence" value="ECO:0007669"/>
    <property type="project" value="UniProtKB-KW"/>
</dbReference>
<dbReference type="Gene3D" id="1.10.1740.10">
    <property type="match status" value="1"/>
</dbReference>
<dbReference type="Pfam" id="PF04545">
    <property type="entry name" value="Sigma70_r4"/>
    <property type="match status" value="1"/>
</dbReference>
<gene>
    <name evidence="8" type="ORF">EQG79_16740</name>
</gene>
<keyword evidence="2" id="KW-0805">Transcription regulation</keyword>
<keyword evidence="9" id="KW-1185">Reference proteome</keyword>
<dbReference type="NCBIfam" id="TIGR02937">
    <property type="entry name" value="sigma70-ECF"/>
    <property type="match status" value="1"/>
</dbReference>
<dbReference type="InterPro" id="IPR013324">
    <property type="entry name" value="RNA_pol_sigma_r3/r4-like"/>
</dbReference>
<evidence type="ECO:0000259" key="7">
    <source>
        <dbReference type="Pfam" id="PF04545"/>
    </source>
</evidence>